<proteinExistence type="predicted"/>
<dbReference type="EMBL" id="JAQIZT010000003">
    <property type="protein sequence ID" value="KAJ7004757.1"/>
    <property type="molecule type" value="Genomic_DNA"/>
</dbReference>
<evidence type="ECO:0000313" key="2">
    <source>
        <dbReference type="Proteomes" id="UP001164929"/>
    </source>
</evidence>
<sequence>MIEIVKYLKSLVKSLRCLSILDLESFFYCQN</sequence>
<comment type="caution">
    <text evidence="1">The sequence shown here is derived from an EMBL/GenBank/DDBJ whole genome shotgun (WGS) entry which is preliminary data.</text>
</comment>
<dbReference type="AlphaFoldDB" id="A0AAD6R9T5"/>
<protein>
    <submittedName>
        <fullName evidence="1">Uncharacterized protein</fullName>
    </submittedName>
</protein>
<reference evidence="1" key="1">
    <citation type="journal article" date="2023" name="Mol. Ecol. Resour.">
        <title>Chromosome-level genome assembly of a triploid poplar Populus alba 'Berolinensis'.</title>
        <authorList>
            <person name="Chen S."/>
            <person name="Yu Y."/>
            <person name="Wang X."/>
            <person name="Wang S."/>
            <person name="Zhang T."/>
            <person name="Zhou Y."/>
            <person name="He R."/>
            <person name="Meng N."/>
            <person name="Wang Y."/>
            <person name="Liu W."/>
            <person name="Liu Z."/>
            <person name="Liu J."/>
            <person name="Guo Q."/>
            <person name="Huang H."/>
            <person name="Sederoff R.R."/>
            <person name="Wang G."/>
            <person name="Qu G."/>
            <person name="Chen S."/>
        </authorList>
    </citation>
    <scope>NUCLEOTIDE SEQUENCE</scope>
    <source>
        <strain evidence="1">SC-2020</strain>
    </source>
</reference>
<keyword evidence="2" id="KW-1185">Reference proteome</keyword>
<evidence type="ECO:0000313" key="1">
    <source>
        <dbReference type="EMBL" id="KAJ7004757.1"/>
    </source>
</evidence>
<gene>
    <name evidence="1" type="ORF">NC653_009558</name>
</gene>
<accession>A0AAD6R9T5</accession>
<organism evidence="1 2">
    <name type="scientific">Populus alba x Populus x berolinensis</name>
    <dbReference type="NCBI Taxonomy" id="444605"/>
    <lineage>
        <taxon>Eukaryota</taxon>
        <taxon>Viridiplantae</taxon>
        <taxon>Streptophyta</taxon>
        <taxon>Embryophyta</taxon>
        <taxon>Tracheophyta</taxon>
        <taxon>Spermatophyta</taxon>
        <taxon>Magnoliopsida</taxon>
        <taxon>eudicotyledons</taxon>
        <taxon>Gunneridae</taxon>
        <taxon>Pentapetalae</taxon>
        <taxon>rosids</taxon>
        <taxon>fabids</taxon>
        <taxon>Malpighiales</taxon>
        <taxon>Salicaceae</taxon>
        <taxon>Saliceae</taxon>
        <taxon>Populus</taxon>
    </lineage>
</organism>
<dbReference type="Proteomes" id="UP001164929">
    <property type="component" value="Chromosome 3"/>
</dbReference>
<name>A0AAD6R9T5_9ROSI</name>